<dbReference type="GO" id="GO:0000271">
    <property type="term" value="P:polysaccharide biosynthetic process"/>
    <property type="evidence" value="ECO:0007669"/>
    <property type="project" value="InterPro"/>
</dbReference>
<dbReference type="Proteomes" id="UP000605148">
    <property type="component" value="Unassembled WGS sequence"/>
</dbReference>
<keyword evidence="4 6" id="KW-1133">Transmembrane helix</keyword>
<accession>A0A916X224</accession>
<reference evidence="8" key="1">
    <citation type="journal article" date="2014" name="Int. J. Syst. Evol. Microbiol.">
        <title>Complete genome sequence of Corynebacterium casei LMG S-19264T (=DSM 44701T), isolated from a smear-ripened cheese.</title>
        <authorList>
            <consortium name="US DOE Joint Genome Institute (JGI-PGF)"/>
            <person name="Walter F."/>
            <person name="Albersmeier A."/>
            <person name="Kalinowski J."/>
            <person name="Ruckert C."/>
        </authorList>
    </citation>
    <scope>NUCLEOTIDE SEQUENCE</scope>
    <source>
        <strain evidence="8">CGMCC 1.12426</strain>
    </source>
</reference>
<protein>
    <recommendedName>
        <fullName evidence="7">GtrA/DPMS transmembrane domain-containing protein</fullName>
    </recommendedName>
</protein>
<name>A0A916X224_9HYPH</name>
<dbReference type="Pfam" id="PF04138">
    <property type="entry name" value="GtrA_DPMS_TM"/>
    <property type="match status" value="1"/>
</dbReference>
<dbReference type="InterPro" id="IPR007267">
    <property type="entry name" value="GtrA_DPMS_TM"/>
</dbReference>
<feature type="transmembrane region" description="Helical" evidence="6">
    <location>
        <begin position="114"/>
        <end position="136"/>
    </location>
</feature>
<keyword evidence="3 6" id="KW-0812">Transmembrane</keyword>
<evidence type="ECO:0000313" key="8">
    <source>
        <dbReference type="EMBL" id="GGB61528.1"/>
    </source>
</evidence>
<dbReference type="GO" id="GO:0005886">
    <property type="term" value="C:plasma membrane"/>
    <property type="evidence" value="ECO:0007669"/>
    <property type="project" value="TreeGrafter"/>
</dbReference>
<gene>
    <name evidence="8" type="ORF">GCM10011316_36880</name>
</gene>
<keyword evidence="5 6" id="KW-0472">Membrane</keyword>
<evidence type="ECO:0000256" key="3">
    <source>
        <dbReference type="ARBA" id="ARBA00022692"/>
    </source>
</evidence>
<dbReference type="EMBL" id="BMFA01000015">
    <property type="protein sequence ID" value="GGB61528.1"/>
    <property type="molecule type" value="Genomic_DNA"/>
</dbReference>
<comment type="similarity">
    <text evidence="2">Belongs to the GtrA family.</text>
</comment>
<dbReference type="AlphaFoldDB" id="A0A916X224"/>
<dbReference type="PANTHER" id="PTHR38459:SF1">
    <property type="entry name" value="PROPHAGE BACTOPRENOL-LINKED GLUCOSE TRANSLOCASE HOMOLOG"/>
    <property type="match status" value="1"/>
</dbReference>
<evidence type="ECO:0000256" key="2">
    <source>
        <dbReference type="ARBA" id="ARBA00009399"/>
    </source>
</evidence>
<evidence type="ECO:0000259" key="7">
    <source>
        <dbReference type="Pfam" id="PF04138"/>
    </source>
</evidence>
<comment type="caution">
    <text evidence="8">The sequence shown here is derived from an EMBL/GenBank/DDBJ whole genome shotgun (WGS) entry which is preliminary data.</text>
</comment>
<evidence type="ECO:0000256" key="6">
    <source>
        <dbReference type="SAM" id="Phobius"/>
    </source>
</evidence>
<evidence type="ECO:0000256" key="5">
    <source>
        <dbReference type="ARBA" id="ARBA00023136"/>
    </source>
</evidence>
<feature type="transmembrane region" description="Helical" evidence="6">
    <location>
        <begin position="21"/>
        <end position="40"/>
    </location>
</feature>
<sequence>MTRSADAAGWMKAEAGKAGRFAVVGALATLVHTTVSLGLLQSGMLQAFPANVAGFLVAFCFSFAGHHFWSFAEPNGHSRTTHRMRRFFIIALAGFMVNSGVLTAWLALTPWPESIGLVVAIAIVPGLSFLGARLWAFSAPSRTS</sequence>
<organism evidence="8 9">
    <name type="scientific">Roseibium aquae</name>
    <dbReference type="NCBI Taxonomy" id="1323746"/>
    <lineage>
        <taxon>Bacteria</taxon>
        <taxon>Pseudomonadati</taxon>
        <taxon>Pseudomonadota</taxon>
        <taxon>Alphaproteobacteria</taxon>
        <taxon>Hyphomicrobiales</taxon>
        <taxon>Stappiaceae</taxon>
        <taxon>Roseibium</taxon>
    </lineage>
</organism>
<keyword evidence="9" id="KW-1185">Reference proteome</keyword>
<evidence type="ECO:0000313" key="9">
    <source>
        <dbReference type="Proteomes" id="UP000605148"/>
    </source>
</evidence>
<dbReference type="InterPro" id="IPR051401">
    <property type="entry name" value="GtrA_CellWall_Glycosyl"/>
</dbReference>
<feature type="transmembrane region" description="Helical" evidence="6">
    <location>
        <begin position="46"/>
        <end position="66"/>
    </location>
</feature>
<feature type="domain" description="GtrA/DPMS transmembrane" evidence="7">
    <location>
        <begin position="20"/>
        <end position="137"/>
    </location>
</feature>
<evidence type="ECO:0000256" key="4">
    <source>
        <dbReference type="ARBA" id="ARBA00022989"/>
    </source>
</evidence>
<comment type="subcellular location">
    <subcellularLocation>
        <location evidence="1">Membrane</location>
        <topology evidence="1">Multi-pass membrane protein</topology>
    </subcellularLocation>
</comment>
<dbReference type="RefSeq" id="WP_150497623.1">
    <property type="nucleotide sequence ID" value="NZ_BMFA01000015.1"/>
</dbReference>
<dbReference type="PANTHER" id="PTHR38459">
    <property type="entry name" value="PROPHAGE BACTOPRENOL-LINKED GLUCOSE TRANSLOCASE HOMOLOG"/>
    <property type="match status" value="1"/>
</dbReference>
<dbReference type="OrthoDB" id="7024322at2"/>
<reference evidence="8" key="2">
    <citation type="submission" date="2020-09" db="EMBL/GenBank/DDBJ databases">
        <authorList>
            <person name="Sun Q."/>
            <person name="Zhou Y."/>
        </authorList>
    </citation>
    <scope>NUCLEOTIDE SEQUENCE</scope>
    <source>
        <strain evidence="8">CGMCC 1.12426</strain>
    </source>
</reference>
<evidence type="ECO:0000256" key="1">
    <source>
        <dbReference type="ARBA" id="ARBA00004141"/>
    </source>
</evidence>
<feature type="transmembrane region" description="Helical" evidence="6">
    <location>
        <begin position="87"/>
        <end position="108"/>
    </location>
</feature>
<proteinExistence type="inferred from homology"/>